<keyword evidence="8" id="KW-0238">DNA-binding</keyword>
<organism evidence="16 17">
    <name type="scientific">Falco tinnunculus</name>
    <name type="common">Common kestrel</name>
    <dbReference type="NCBI Taxonomy" id="100819"/>
    <lineage>
        <taxon>Eukaryota</taxon>
        <taxon>Metazoa</taxon>
        <taxon>Chordata</taxon>
        <taxon>Craniata</taxon>
        <taxon>Vertebrata</taxon>
        <taxon>Euteleostomi</taxon>
        <taxon>Archelosauria</taxon>
        <taxon>Archosauria</taxon>
        <taxon>Dinosauria</taxon>
        <taxon>Saurischia</taxon>
        <taxon>Theropoda</taxon>
        <taxon>Coelurosauria</taxon>
        <taxon>Aves</taxon>
        <taxon>Neognathae</taxon>
        <taxon>Neoaves</taxon>
        <taxon>Telluraves</taxon>
        <taxon>Australaves</taxon>
        <taxon>Falconiformes</taxon>
        <taxon>Falconidae</taxon>
        <taxon>Falco</taxon>
    </lineage>
</organism>
<comment type="subcellular location">
    <subcellularLocation>
        <location evidence="1">Nucleus</location>
        <location evidence="1">Nucleolus</location>
    </subcellularLocation>
</comment>
<feature type="compositionally biased region" description="Low complexity" evidence="12">
    <location>
        <begin position="151"/>
        <end position="160"/>
    </location>
</feature>
<dbReference type="Ensembl" id="ENSFTIT00000007479.1">
    <property type="protein sequence ID" value="ENSFTIP00000007165.1"/>
    <property type="gene ID" value="ENSFTIG00000004894.1"/>
</dbReference>
<feature type="compositionally biased region" description="Polar residues" evidence="12">
    <location>
        <begin position="120"/>
        <end position="130"/>
    </location>
</feature>
<feature type="domain" description="RRN7-type" evidence="13">
    <location>
        <begin position="189"/>
        <end position="220"/>
    </location>
</feature>
<evidence type="ECO:0000256" key="11">
    <source>
        <dbReference type="ARBA" id="ARBA00032500"/>
    </source>
</evidence>
<proteinExistence type="inferred from homology"/>
<evidence type="ECO:0000259" key="13">
    <source>
        <dbReference type="Pfam" id="PF11781"/>
    </source>
</evidence>
<evidence type="ECO:0000256" key="8">
    <source>
        <dbReference type="ARBA" id="ARBA00023125"/>
    </source>
</evidence>
<dbReference type="InterPro" id="IPR048540">
    <property type="entry name" value="Rrn7_cyclin_N"/>
</dbReference>
<keyword evidence="5" id="KW-0863">Zinc-finger</keyword>
<dbReference type="Pfam" id="PF20644">
    <property type="entry name" value="Rrn7_cyclin_N"/>
    <property type="match status" value="1"/>
</dbReference>
<dbReference type="InterPro" id="IPR033599">
    <property type="entry name" value="TAF1B/Rrn7"/>
</dbReference>
<dbReference type="GO" id="GO:0008270">
    <property type="term" value="F:zinc ion binding"/>
    <property type="evidence" value="ECO:0007669"/>
    <property type="project" value="UniProtKB-KW"/>
</dbReference>
<feature type="compositionally biased region" description="Low complexity" evidence="12">
    <location>
        <begin position="89"/>
        <end position="101"/>
    </location>
</feature>
<feature type="domain" description="Rrn7/TAF1B N-terminal cyclin" evidence="14">
    <location>
        <begin position="261"/>
        <end position="427"/>
    </location>
</feature>
<keyword evidence="4" id="KW-0479">Metal-binding</keyword>
<evidence type="ECO:0000313" key="17">
    <source>
        <dbReference type="Proteomes" id="UP000694562"/>
    </source>
</evidence>
<dbReference type="AlphaFoldDB" id="A0A8C4U2L4"/>
<dbReference type="Pfam" id="PF11781">
    <property type="entry name" value="Zn_ribbon_RRN7"/>
    <property type="match status" value="1"/>
</dbReference>
<evidence type="ECO:0000259" key="15">
    <source>
        <dbReference type="Pfam" id="PF20645"/>
    </source>
</evidence>
<dbReference type="GO" id="GO:0005668">
    <property type="term" value="C:RNA polymerase transcription factor SL1 complex"/>
    <property type="evidence" value="ECO:0007669"/>
    <property type="project" value="TreeGrafter"/>
</dbReference>
<dbReference type="GO" id="GO:0001164">
    <property type="term" value="F:RNA polymerase I core promoter sequence-specific DNA binding"/>
    <property type="evidence" value="ECO:0007669"/>
    <property type="project" value="InterPro"/>
</dbReference>
<dbReference type="Pfam" id="PF20645">
    <property type="entry name" value="Rrn7_cyclin_C"/>
    <property type="match status" value="1"/>
</dbReference>
<evidence type="ECO:0000259" key="14">
    <source>
        <dbReference type="Pfam" id="PF20644"/>
    </source>
</evidence>
<evidence type="ECO:0000256" key="12">
    <source>
        <dbReference type="SAM" id="MobiDB-lite"/>
    </source>
</evidence>
<name>A0A8C4U2L4_FALTI</name>
<evidence type="ECO:0000256" key="2">
    <source>
        <dbReference type="ARBA" id="ARBA00006899"/>
    </source>
</evidence>
<keyword evidence="7" id="KW-0805">Transcription regulation</keyword>
<keyword evidence="6" id="KW-0862">Zinc</keyword>
<dbReference type="Proteomes" id="UP000694562">
    <property type="component" value="Unplaced"/>
</dbReference>
<protein>
    <recommendedName>
        <fullName evidence="3">TATA box-binding protein-associated factor RNA polymerase I subunit B</fullName>
    </recommendedName>
    <alternativeName>
        <fullName evidence="11">TATA box-binding protein-associated factor 1B</fullName>
    </alternativeName>
</protein>
<evidence type="ECO:0000256" key="3">
    <source>
        <dbReference type="ARBA" id="ARBA00018994"/>
    </source>
</evidence>
<keyword evidence="17" id="KW-1185">Reference proteome</keyword>
<evidence type="ECO:0000256" key="5">
    <source>
        <dbReference type="ARBA" id="ARBA00022771"/>
    </source>
</evidence>
<sequence>MKHPKSPQEMKCPCPISEAPSVPSEVQHPCPLSEAPNVPSEAKHSRSLGATPSPRGLYGPLGHRGGPSASRTTPPRRHLSPQAPEHRGPSAPSSRPAESSPVRGDGTRRDPAAPAASGRWRSTGQLQAWRTQRPPAAPRPGGGAASRRARNASAGAAVSRPARSAGTRRGCRGVCPGAAAGMDEEATRDFNERCAQCSEVNWGLTDGGRFYCRSCHNVTEATREVVNTDFLCNTRVQTISKGLRKKEKKDGGYEWYVCEGFQLVLKKQAEALEALGVCPQMKDEILCTFWRCYLQKSNQAYCNRPAEGTVKALSVCNSSTDVDSEPERSSLQFLSVSESEGDLLTDCSFVSSAGKISESTSVRSGSVDGSLYLMKNQKEKLRMTMPMTLSFCYMALLWLREPMTLSDLLRFVVEGHIPYLNVFQHFPEKMKLHGVDLKIFCVESWPAYEEVYNKMLELAAFLDLPRFPDITDSCFLHPDMLCMKYLMEANLPDELHNWTCRVVKKICIGEVDFLTLVPGNKSTRKVKYDVLAAAVIVVVLKLLFLLDDNYEWLLSDFAEERNKNNKEGSPYFEFKKWYKVIKCSLDVKQKKLDEENAKHLWRCEKPLFYSAEKKARVLKRRHMVVNLQNQFGKLSGSVQPAEKPNPSSFQLSWSEENTDGSCFHGHSLKGILQEKCGVLTAMNSDYWLCTLKLCTEKLCGHLAHYREVDFPQSYHFVLKLFSFLLRIQPSYIHDEIPQTSTTCLELMFTLMDSEYNNLNLILCLVFV</sequence>
<keyword evidence="9" id="KW-0804">Transcription</keyword>
<feature type="domain" description="Rrn7/TAF1B C-terminal cyclin" evidence="15">
    <location>
        <begin position="444"/>
        <end position="634"/>
    </location>
</feature>
<reference evidence="16" key="2">
    <citation type="submission" date="2025-09" db="UniProtKB">
        <authorList>
            <consortium name="Ensembl"/>
        </authorList>
    </citation>
    <scope>IDENTIFICATION</scope>
</reference>
<comment type="similarity">
    <text evidence="2">Belongs to the RRN7/TAF1B family.</text>
</comment>
<evidence type="ECO:0000256" key="1">
    <source>
        <dbReference type="ARBA" id="ARBA00004604"/>
    </source>
</evidence>
<dbReference type="PANTHER" id="PTHR31576:SF2">
    <property type="entry name" value="TATA BOX-BINDING PROTEIN-ASSOCIATED FACTOR RNA POLYMERASE I SUBUNIT B"/>
    <property type="match status" value="1"/>
</dbReference>
<keyword evidence="10" id="KW-0539">Nucleus</keyword>
<dbReference type="GO" id="GO:0042790">
    <property type="term" value="P:nucleolar large rRNA transcription by RNA polymerase I"/>
    <property type="evidence" value="ECO:0007669"/>
    <property type="project" value="TreeGrafter"/>
</dbReference>
<evidence type="ECO:0000313" key="16">
    <source>
        <dbReference type="Ensembl" id="ENSFTIP00000007165.1"/>
    </source>
</evidence>
<reference evidence="16" key="1">
    <citation type="submission" date="2025-08" db="UniProtKB">
        <authorList>
            <consortium name="Ensembl"/>
        </authorList>
    </citation>
    <scope>IDENTIFICATION</scope>
</reference>
<dbReference type="OrthoDB" id="10069252at2759"/>
<evidence type="ECO:0000256" key="9">
    <source>
        <dbReference type="ARBA" id="ARBA00023163"/>
    </source>
</evidence>
<dbReference type="InterPro" id="IPR021752">
    <property type="entry name" value="TF_Rrn7_Zf"/>
</dbReference>
<feature type="region of interest" description="Disordered" evidence="12">
    <location>
        <begin position="1"/>
        <end position="170"/>
    </location>
</feature>
<accession>A0A8C4U2L4</accession>
<dbReference type="GO" id="GO:0070860">
    <property type="term" value="C:RNA polymerase I core factor complex"/>
    <property type="evidence" value="ECO:0007669"/>
    <property type="project" value="InterPro"/>
</dbReference>
<evidence type="ECO:0000256" key="4">
    <source>
        <dbReference type="ARBA" id="ARBA00022723"/>
    </source>
</evidence>
<evidence type="ECO:0000256" key="10">
    <source>
        <dbReference type="ARBA" id="ARBA00023242"/>
    </source>
</evidence>
<dbReference type="InterPro" id="IPR048538">
    <property type="entry name" value="Rrn7_cyclin_C"/>
</dbReference>
<dbReference type="OMA" id="NWAISAD"/>
<evidence type="ECO:0000256" key="7">
    <source>
        <dbReference type="ARBA" id="ARBA00023015"/>
    </source>
</evidence>
<dbReference type="PANTHER" id="PTHR31576">
    <property type="entry name" value="TATA BOX-BINDING PROTEIN-ASSOCIATED FACTOR RNA POLYMERASE I SUBUNIT B"/>
    <property type="match status" value="1"/>
</dbReference>
<evidence type="ECO:0000256" key="6">
    <source>
        <dbReference type="ARBA" id="ARBA00022833"/>
    </source>
</evidence>